<organism evidence="1 2">
    <name type="scientific">Halorubellus litoreus</name>
    <dbReference type="NCBI Taxonomy" id="755308"/>
    <lineage>
        <taxon>Archaea</taxon>
        <taxon>Methanobacteriati</taxon>
        <taxon>Methanobacteriota</taxon>
        <taxon>Stenosarchaea group</taxon>
        <taxon>Halobacteria</taxon>
        <taxon>Halobacteriales</taxon>
        <taxon>Halorubellaceae</taxon>
        <taxon>Halorubellus</taxon>
    </lineage>
</organism>
<dbReference type="EMBL" id="JBHSXN010000002">
    <property type="protein sequence ID" value="MFC6953809.1"/>
    <property type="molecule type" value="Genomic_DNA"/>
</dbReference>
<accession>A0ABD5VEE1</accession>
<dbReference type="RefSeq" id="WP_336350761.1">
    <property type="nucleotide sequence ID" value="NZ_JAZAQL010000002.1"/>
</dbReference>
<protein>
    <recommendedName>
        <fullName evidence="3">DNA polymerase sliding clamp</fullName>
    </recommendedName>
</protein>
<dbReference type="AlphaFoldDB" id="A0ABD5VEE1"/>
<gene>
    <name evidence="1" type="ORF">ACFQGB_13135</name>
</gene>
<keyword evidence="2" id="KW-1185">Reference proteome</keyword>
<comment type="caution">
    <text evidence="1">The sequence shown here is derived from an EMBL/GenBank/DDBJ whole genome shotgun (WGS) entry which is preliminary data.</text>
</comment>
<sequence length="271" mass="29005">MTREPLATLRATRSAVRRMVGVASLATDGDAYYDEMLVRVTDDSVETPAGKRDTSMAAYCSVAHEAFDDVTLHIDGPAVAIFDIDAALGWLEWLAAEQVEVVLLGDPEDAFAGTLELRTAAETVQVACRHGPEVLGTVTTELPSRFDDENRFRLEDGSVAPTRVQTDAASLERLADAVDLAETVDGYPFVVENGEFVLDVGSELSLAHATATLPGEVTGPDVSNRYSAELAALARALSGDIVVQTGPGEPLVVVQARELFTLRYVLLPASW</sequence>
<proteinExistence type="predicted"/>
<evidence type="ECO:0008006" key="3">
    <source>
        <dbReference type="Google" id="ProtNLM"/>
    </source>
</evidence>
<evidence type="ECO:0000313" key="2">
    <source>
        <dbReference type="Proteomes" id="UP001596395"/>
    </source>
</evidence>
<dbReference type="Proteomes" id="UP001596395">
    <property type="component" value="Unassembled WGS sequence"/>
</dbReference>
<reference evidence="1 2" key="1">
    <citation type="journal article" date="2019" name="Int. J. Syst. Evol. Microbiol.">
        <title>The Global Catalogue of Microorganisms (GCM) 10K type strain sequencing project: providing services to taxonomists for standard genome sequencing and annotation.</title>
        <authorList>
            <consortium name="The Broad Institute Genomics Platform"/>
            <consortium name="The Broad Institute Genome Sequencing Center for Infectious Disease"/>
            <person name="Wu L."/>
            <person name="Ma J."/>
        </authorList>
    </citation>
    <scope>NUCLEOTIDE SEQUENCE [LARGE SCALE GENOMIC DNA]</scope>
    <source>
        <strain evidence="1 2">GX26</strain>
    </source>
</reference>
<name>A0ABD5VEE1_9EURY</name>
<evidence type="ECO:0000313" key="1">
    <source>
        <dbReference type="EMBL" id="MFC6953809.1"/>
    </source>
</evidence>